<reference evidence="2" key="1">
    <citation type="journal article" date="2020" name="mSystems">
        <title>Genome- and Community-Level Interaction Insights into Carbon Utilization and Element Cycling Functions of Hydrothermarchaeota in Hydrothermal Sediment.</title>
        <authorList>
            <person name="Zhou Z."/>
            <person name="Liu Y."/>
            <person name="Xu W."/>
            <person name="Pan J."/>
            <person name="Luo Z.H."/>
            <person name="Li M."/>
        </authorList>
    </citation>
    <scope>NUCLEOTIDE SEQUENCE [LARGE SCALE GENOMIC DNA]</scope>
    <source>
        <strain evidence="2">HyVt-489</strain>
    </source>
</reference>
<protein>
    <submittedName>
        <fullName evidence="2">Uncharacterized protein</fullName>
    </submittedName>
</protein>
<dbReference type="EMBL" id="DRMN01000228">
    <property type="protein sequence ID" value="HFB54958.1"/>
    <property type="molecule type" value="Genomic_DNA"/>
</dbReference>
<sequence length="126" mass="14469">MMKRLLIFGIGLGCMMMSPLLAQSKTRGQLFFCVGDSRSWDVHESAQPGMFDQEIELSGLGTYTLTMKANGFGFKGYSYTRPSAWDKWKIVQQTDMGKHIWTKTWQVYNQENHLGLLQFIKDNNTC</sequence>
<accession>A0A7C3GLB6</accession>
<comment type="caution">
    <text evidence="2">The sequence shown here is derived from an EMBL/GenBank/DDBJ whole genome shotgun (WGS) entry which is preliminary data.</text>
</comment>
<feature type="signal peptide" evidence="1">
    <location>
        <begin position="1"/>
        <end position="22"/>
    </location>
</feature>
<gene>
    <name evidence="2" type="ORF">ENJ46_03455</name>
</gene>
<proteinExistence type="predicted"/>
<evidence type="ECO:0000256" key="1">
    <source>
        <dbReference type="SAM" id="SignalP"/>
    </source>
</evidence>
<feature type="chain" id="PRO_5028437205" evidence="1">
    <location>
        <begin position="23"/>
        <end position="126"/>
    </location>
</feature>
<organism evidence="2">
    <name type="scientific">Hellea balneolensis</name>
    <dbReference type="NCBI Taxonomy" id="287478"/>
    <lineage>
        <taxon>Bacteria</taxon>
        <taxon>Pseudomonadati</taxon>
        <taxon>Pseudomonadota</taxon>
        <taxon>Alphaproteobacteria</taxon>
        <taxon>Maricaulales</taxon>
        <taxon>Robiginitomaculaceae</taxon>
        <taxon>Hellea</taxon>
    </lineage>
</organism>
<evidence type="ECO:0000313" key="2">
    <source>
        <dbReference type="EMBL" id="HFB54958.1"/>
    </source>
</evidence>
<feature type="non-terminal residue" evidence="2">
    <location>
        <position position="126"/>
    </location>
</feature>
<dbReference type="Proteomes" id="UP000886042">
    <property type="component" value="Unassembled WGS sequence"/>
</dbReference>
<name>A0A7C3GLB6_9PROT</name>
<keyword evidence="1" id="KW-0732">Signal</keyword>
<dbReference type="AlphaFoldDB" id="A0A7C3GLB6"/>